<protein>
    <submittedName>
        <fullName evidence="1">LORF2 protein</fullName>
    </submittedName>
</protein>
<sequence>ERVNIHMKRFSILLIIRGMKIKTTMRYHLTSIRRAKIKNTTNNKCWQLRGEKGTLLNCWWECKLVQPLWKKVWGFLKKLKIKLSYGLVILLLSIYPEKTKILLLKDTCTPVFIVAL</sequence>
<feature type="non-terminal residue" evidence="1">
    <location>
        <position position="116"/>
    </location>
</feature>
<proteinExistence type="predicted"/>
<organism evidence="1 2">
    <name type="scientific">Crocuta crocuta</name>
    <name type="common">Spotted hyena</name>
    <dbReference type="NCBI Taxonomy" id="9678"/>
    <lineage>
        <taxon>Eukaryota</taxon>
        <taxon>Metazoa</taxon>
        <taxon>Chordata</taxon>
        <taxon>Craniata</taxon>
        <taxon>Vertebrata</taxon>
        <taxon>Euteleostomi</taxon>
        <taxon>Mammalia</taxon>
        <taxon>Eutheria</taxon>
        <taxon>Laurasiatheria</taxon>
        <taxon>Carnivora</taxon>
        <taxon>Feliformia</taxon>
        <taxon>Hyaenidae</taxon>
        <taxon>Crocuta</taxon>
    </lineage>
</organism>
<feature type="non-terminal residue" evidence="1">
    <location>
        <position position="1"/>
    </location>
</feature>
<evidence type="ECO:0000313" key="1">
    <source>
        <dbReference type="EMBL" id="KAF0877717.1"/>
    </source>
</evidence>
<evidence type="ECO:0000313" key="2">
    <source>
        <dbReference type="Proteomes" id="UP000475037"/>
    </source>
</evidence>
<dbReference type="Proteomes" id="UP000475037">
    <property type="component" value="Unassembled WGS sequence"/>
</dbReference>
<dbReference type="AlphaFoldDB" id="A0A6G1AQ42"/>
<comment type="caution">
    <text evidence="1">The sequence shown here is derived from an EMBL/GenBank/DDBJ whole genome shotgun (WGS) entry which is preliminary data.</text>
</comment>
<gene>
    <name evidence="1" type="ORF">FOF47_R07257</name>
</gene>
<dbReference type="EMBL" id="VOAJ01004109">
    <property type="protein sequence ID" value="KAF0877717.1"/>
    <property type="molecule type" value="Genomic_DNA"/>
</dbReference>
<name>A0A6G1AQ42_CROCR</name>
<reference evidence="1 2" key="1">
    <citation type="submission" date="2019-11" db="EMBL/GenBank/DDBJ databases">
        <authorList>
            <person name="Yang C."/>
            <person name="Li F."/>
        </authorList>
    </citation>
    <scope>NUCLEOTIDE SEQUENCE [LARGE SCALE GENOMIC DNA]</scope>
    <source>
        <strain evidence="1">KB4526</strain>
        <tissue evidence="1">Muscle</tissue>
    </source>
</reference>
<accession>A0A6G1AQ42</accession>
<keyword evidence="2" id="KW-1185">Reference proteome</keyword>